<gene>
    <name evidence="1" type="ORF">J9253_12490</name>
</gene>
<evidence type="ECO:0000313" key="2">
    <source>
        <dbReference type="Proteomes" id="UP000672039"/>
    </source>
</evidence>
<dbReference type="EMBL" id="CP072801">
    <property type="protein sequence ID" value="QTR44836.1"/>
    <property type="molecule type" value="Genomic_DNA"/>
</dbReference>
<reference evidence="1 2" key="1">
    <citation type="submission" date="2021-04" db="EMBL/GenBank/DDBJ databases">
        <title>Genomics, taxonomy and metabolism of representatives of sulfur bacteria of the genus Thiothrix: Thiothrix fructosivorans QT, Thiothrix unzii A1T and three new species, Thiothrix subterranea sp. nov., Thiothrix litoralis sp. nov. and 'Candidatus Thiothrix anitrata' sp. nov.</title>
        <authorList>
            <person name="Ravin N.V."/>
            <person name="Smolyakov D."/>
            <person name="Rudenko T.S."/>
            <person name="Mardanov A.V."/>
            <person name="Beletsky A.V."/>
            <person name="Markov N.D."/>
            <person name="Fomenkov A.I."/>
            <person name="Roberts R.J."/>
            <person name="Karnachuk O.V."/>
            <person name="Novikov A."/>
            <person name="Grabovich M.Y."/>
        </authorList>
    </citation>
    <scope>NUCLEOTIDE SEQUENCE [LARGE SCALE GENOMIC DNA]</scope>
    <source>
        <strain evidence="1 2">AS</strain>
    </source>
</reference>
<sequence>MKTLDLVITLLDDCIFSERNATEGAHQALDYIPGGALLGAVAAQLYPMMENAQAFDWFHAGKVRFGNAYPLTASGQQTFPMPACWHQAKGESAVEGDKVDDGKVWRLDKCKENNLSNNKQPQQLRAGYVSLNGLLAETHKSFRMKTAIDAEKGRAKESALFGYDALQAGQRFYAQVSCDATITDADISKLKTVFSKPVLLGRSRSAEYGRANIEILTTPQAIRPAKSSNTEITLWLLSDLMALDEYGQPTLSPAPQDLGLPTGKLLAENSFLRTRRYSTWNAHKQGYEMERQVISKGSVLVYQLDTSLTDEHLKMIAAGLGVERQAGLGQVWLNPPLLAGEKPQFEKSATSLASKPIELKEPAKKPELIAWLESRQSQKVSKQDFAKQAKQIARGYRALMQGVRELKGLDASVHVGPSHSQWGVVLAAAKSRQDLDKLFNATDGSFKAKGEGWKDEFWSETTQQPVSFYNWFKAEYTKQPNAQFIQQLVRELMAELNADKGGRA</sequence>
<dbReference type="Proteomes" id="UP000672039">
    <property type="component" value="Chromosome"/>
</dbReference>
<evidence type="ECO:0008006" key="3">
    <source>
        <dbReference type="Google" id="ProtNLM"/>
    </source>
</evidence>
<accession>A0ABX7WPA2</accession>
<organism evidence="1 2">
    <name type="scientific">Thiothrix litoralis</name>
    <dbReference type="NCBI Taxonomy" id="2891210"/>
    <lineage>
        <taxon>Bacteria</taxon>
        <taxon>Pseudomonadati</taxon>
        <taxon>Pseudomonadota</taxon>
        <taxon>Gammaproteobacteria</taxon>
        <taxon>Thiotrichales</taxon>
        <taxon>Thiotrichaceae</taxon>
        <taxon>Thiothrix</taxon>
    </lineage>
</organism>
<proteinExistence type="predicted"/>
<protein>
    <recommendedName>
        <fullName evidence="3">CRISPR-associated protein Csx10</fullName>
    </recommendedName>
</protein>
<dbReference type="RefSeq" id="WP_210221282.1">
    <property type="nucleotide sequence ID" value="NZ_CP072801.1"/>
</dbReference>
<evidence type="ECO:0000313" key="1">
    <source>
        <dbReference type="EMBL" id="QTR44836.1"/>
    </source>
</evidence>
<name>A0ABX7WPA2_9GAMM</name>
<keyword evidence="2" id="KW-1185">Reference proteome</keyword>